<accession>A0A1Y2S9G5</accession>
<reference evidence="1 2" key="1">
    <citation type="submission" date="2016-10" db="EMBL/GenBank/DDBJ databases">
        <title>Systematic genetic and metabolomic analysis of Xenorhabdus and Photorhabdus spp., highlights the requirements for a dual symbiotic and pathogenic life style.</title>
        <authorList>
            <person name="Tobias N.J."/>
            <person name="Wolff H."/>
            <person name="Djahanschiri B."/>
            <person name="Pidot S.J."/>
            <person name="Stinear T.P."/>
            <person name="Ebersberger I."/>
            <person name="Bode H.B."/>
        </authorList>
    </citation>
    <scope>NUCLEOTIDE SEQUENCE [LARGE SCALE GENOMIC DNA]</scope>
    <source>
        <strain evidence="1 2">DSM 22392</strain>
    </source>
</reference>
<comment type="caution">
    <text evidence="1">The sequence shown here is derived from an EMBL/GenBank/DDBJ whole genome shotgun (WGS) entry which is preliminary data.</text>
</comment>
<organism evidence="1 2">
    <name type="scientific">Xenorhabdus vietnamensis</name>
    <dbReference type="NCBI Taxonomy" id="351656"/>
    <lineage>
        <taxon>Bacteria</taxon>
        <taxon>Pseudomonadati</taxon>
        <taxon>Pseudomonadota</taxon>
        <taxon>Gammaproteobacteria</taxon>
        <taxon>Enterobacterales</taxon>
        <taxon>Morganellaceae</taxon>
        <taxon>Xenorhabdus</taxon>
    </lineage>
</organism>
<evidence type="ECO:0000313" key="2">
    <source>
        <dbReference type="Proteomes" id="UP000194350"/>
    </source>
</evidence>
<dbReference type="STRING" id="351656.Xvie_03619"/>
<dbReference type="EMBL" id="MUBJ01000028">
    <property type="protein sequence ID" value="OTA14528.1"/>
    <property type="molecule type" value="Genomic_DNA"/>
</dbReference>
<sequence length="209" mass="23455">MTRPSLRRPQDVQSLWLNAFEHLVPVIQTTSLTPSEYDLISPWRTLNGEVAQDKLLKASSAFPTLPDWMRHCTSQSPRLAILYVHRYTKLDCRTPFLPWLIHQIGGSVRNLGLRHNDTRLSPAHLNLASAWAQEGDNVLVIFDHIKVIDAASESQPTPFIQYALLSTTPCPMTGFTPTLLGSTLCPELQLLPGYDEAQATQSISQVFHE</sequence>
<proteinExistence type="predicted"/>
<gene>
    <name evidence="1" type="ORF">Xvie_03619</name>
</gene>
<evidence type="ECO:0000313" key="1">
    <source>
        <dbReference type="EMBL" id="OTA14528.1"/>
    </source>
</evidence>
<keyword evidence="2" id="KW-1185">Reference proteome</keyword>
<name>A0A1Y2S9G5_9GAMM</name>
<dbReference type="Proteomes" id="UP000194350">
    <property type="component" value="Unassembled WGS sequence"/>
</dbReference>
<protein>
    <submittedName>
        <fullName evidence="1">Uncharacterized protein</fullName>
    </submittedName>
</protein>
<dbReference type="AlphaFoldDB" id="A0A1Y2S9G5"/>
<dbReference type="RefSeq" id="WP_086110520.1">
    <property type="nucleotide sequence ID" value="NZ_CAWNGD010000071.1"/>
</dbReference>